<dbReference type="InterPro" id="IPR022051">
    <property type="entry name" value="DUF3611"/>
</dbReference>
<accession>A0A150H0L5</accession>
<feature type="transmembrane region" description="Helical" evidence="1">
    <location>
        <begin position="180"/>
        <end position="199"/>
    </location>
</feature>
<keyword evidence="1" id="KW-0812">Transmembrane</keyword>
<dbReference type="Proteomes" id="UP000075714">
    <property type="component" value="Unassembled WGS sequence"/>
</dbReference>
<dbReference type="PANTHER" id="PTHR34548:SF2">
    <property type="entry name" value="PROTEIN TIC 21, CHLOROPLASTIC"/>
    <property type="match status" value="1"/>
</dbReference>
<reference evidence="3" key="1">
    <citation type="journal article" date="2016" name="Nat. Commun.">
        <title>The Gonium pectorale genome demonstrates co-option of cell cycle regulation during the evolution of multicellularity.</title>
        <authorList>
            <person name="Hanschen E.R."/>
            <person name="Marriage T.N."/>
            <person name="Ferris P.J."/>
            <person name="Hamaji T."/>
            <person name="Toyoda A."/>
            <person name="Fujiyama A."/>
            <person name="Neme R."/>
            <person name="Noguchi H."/>
            <person name="Minakuchi Y."/>
            <person name="Suzuki M."/>
            <person name="Kawai-Toyooka H."/>
            <person name="Smith D.R."/>
            <person name="Sparks H."/>
            <person name="Anderson J."/>
            <person name="Bakaric R."/>
            <person name="Luria V."/>
            <person name="Karger A."/>
            <person name="Kirschner M.W."/>
            <person name="Durand P.M."/>
            <person name="Michod R.E."/>
            <person name="Nozaki H."/>
            <person name="Olson B.J."/>
        </authorList>
    </citation>
    <scope>NUCLEOTIDE SEQUENCE [LARGE SCALE GENOMIC DNA]</scope>
    <source>
        <strain evidence="3">NIES-2863</strain>
    </source>
</reference>
<gene>
    <name evidence="2" type="ORF">GPECTOR_2g1071</name>
</gene>
<dbReference type="AlphaFoldDB" id="A0A150H0L5"/>
<dbReference type="PANTHER" id="PTHR34548">
    <property type="entry name" value="PROTEIN TIC 21, CHLOROPLASTIC"/>
    <property type="match status" value="1"/>
</dbReference>
<proteinExistence type="predicted"/>
<feature type="transmembrane region" description="Helical" evidence="1">
    <location>
        <begin position="82"/>
        <end position="102"/>
    </location>
</feature>
<dbReference type="STRING" id="33097.A0A150H0L5"/>
<dbReference type="OrthoDB" id="5900at2759"/>
<keyword evidence="3" id="KW-1185">Reference proteome</keyword>
<name>A0A150H0L5_GONPE</name>
<feature type="transmembrane region" description="Helical" evidence="1">
    <location>
        <begin position="123"/>
        <end position="145"/>
    </location>
</feature>
<keyword evidence="1" id="KW-0472">Membrane</keyword>
<evidence type="ECO:0000313" key="2">
    <source>
        <dbReference type="EMBL" id="KXZ55522.1"/>
    </source>
</evidence>
<sequence>MASFSNHTCLPVSAFWRKEAPAPPDPESPEQVALRASAGWQRSLSFVAFWLQLALTVVSAGILLFSLAATNTATAGPEWPRYMTAAGIAAAFVSTFFAHGFLRLSRTLADGGVVSPGWLTANLLRCSSLNLAGIFVTVVGLQASVGTLVAKSLLTSVQAPFSAATAANALVSLDVFSLQAATNTLLSHIISLVFVNLMLRATNAARFAPPPGPSGVGAVAVGLDGLSPVRPASLGYNPWSLKAD</sequence>
<organism evidence="2 3">
    <name type="scientific">Gonium pectorale</name>
    <name type="common">Green alga</name>
    <dbReference type="NCBI Taxonomy" id="33097"/>
    <lineage>
        <taxon>Eukaryota</taxon>
        <taxon>Viridiplantae</taxon>
        <taxon>Chlorophyta</taxon>
        <taxon>core chlorophytes</taxon>
        <taxon>Chlorophyceae</taxon>
        <taxon>CS clade</taxon>
        <taxon>Chlamydomonadales</taxon>
        <taxon>Volvocaceae</taxon>
        <taxon>Gonium</taxon>
    </lineage>
</organism>
<keyword evidence="1" id="KW-1133">Transmembrane helix</keyword>
<evidence type="ECO:0000256" key="1">
    <source>
        <dbReference type="SAM" id="Phobius"/>
    </source>
</evidence>
<dbReference type="EMBL" id="LSYV01000003">
    <property type="protein sequence ID" value="KXZ55522.1"/>
    <property type="molecule type" value="Genomic_DNA"/>
</dbReference>
<protein>
    <submittedName>
        <fullName evidence="2">Uncharacterized protein</fullName>
    </submittedName>
</protein>
<comment type="caution">
    <text evidence="2">The sequence shown here is derived from an EMBL/GenBank/DDBJ whole genome shotgun (WGS) entry which is preliminary data.</text>
</comment>
<feature type="transmembrane region" description="Helical" evidence="1">
    <location>
        <begin position="44"/>
        <end position="70"/>
    </location>
</feature>
<dbReference type="Pfam" id="PF12263">
    <property type="entry name" value="DUF3611"/>
    <property type="match status" value="1"/>
</dbReference>
<evidence type="ECO:0000313" key="3">
    <source>
        <dbReference type="Proteomes" id="UP000075714"/>
    </source>
</evidence>